<dbReference type="AlphaFoldDB" id="A0A4R4X0R3"/>
<evidence type="ECO:0000313" key="1">
    <source>
        <dbReference type="EMBL" id="TDD23758.1"/>
    </source>
</evidence>
<reference evidence="1 2" key="1">
    <citation type="submission" date="2019-02" db="EMBL/GenBank/DDBJ databases">
        <title>Draft genome sequences of novel Actinobacteria.</title>
        <authorList>
            <person name="Sahin N."/>
            <person name="Ay H."/>
            <person name="Saygin H."/>
        </authorList>
    </citation>
    <scope>NUCLEOTIDE SEQUENCE [LARGE SCALE GENOMIC DNA]</scope>
    <source>
        <strain evidence="1 2">16K104</strain>
    </source>
</reference>
<name>A0A4R4X0R3_9ACTN</name>
<evidence type="ECO:0008006" key="3">
    <source>
        <dbReference type="Google" id="ProtNLM"/>
    </source>
</evidence>
<proteinExistence type="predicted"/>
<protein>
    <recommendedName>
        <fullName evidence="3">Type II toxin-antitoxin system RelE/ParE family toxin</fullName>
    </recommendedName>
</protein>
<evidence type="ECO:0000313" key="2">
    <source>
        <dbReference type="Proteomes" id="UP000295172"/>
    </source>
</evidence>
<comment type="caution">
    <text evidence="1">The sequence shown here is derived from an EMBL/GenBank/DDBJ whole genome shotgun (WGS) entry which is preliminary data.</text>
</comment>
<dbReference type="OrthoDB" id="9925156at2"/>
<accession>A0A4R4X0R3</accession>
<gene>
    <name evidence="1" type="ORF">E1218_17525</name>
</gene>
<keyword evidence="2" id="KW-1185">Reference proteome</keyword>
<dbReference type="Proteomes" id="UP000295172">
    <property type="component" value="Unassembled WGS sequence"/>
</dbReference>
<dbReference type="EMBL" id="SMKR01000070">
    <property type="protein sequence ID" value="TDD23758.1"/>
    <property type="molecule type" value="Genomic_DNA"/>
</dbReference>
<dbReference type="RefSeq" id="WP_132321406.1">
    <property type="nucleotide sequence ID" value="NZ_SMKR01000070.1"/>
</dbReference>
<organism evidence="1 2">
    <name type="scientific">Kribbella turkmenica</name>
    <dbReference type="NCBI Taxonomy" id="2530375"/>
    <lineage>
        <taxon>Bacteria</taxon>
        <taxon>Bacillati</taxon>
        <taxon>Actinomycetota</taxon>
        <taxon>Actinomycetes</taxon>
        <taxon>Propionibacteriales</taxon>
        <taxon>Kribbellaceae</taxon>
        <taxon>Kribbella</taxon>
    </lineage>
</organism>
<sequence length="81" mass="8904">MKPNELVWSARAVAQLDAAFCHRAPAEAARLVDKLANLPLTGYGRPDDEVMTLYCLGFRVDYQCVGAGTTLKILEVQQLLP</sequence>